<keyword evidence="2" id="KW-0413">Isomerase</keyword>
<dbReference type="RefSeq" id="WP_268004510.1">
    <property type="nucleotide sequence ID" value="NZ_BSUT01000001.1"/>
</dbReference>
<evidence type="ECO:0000313" key="3">
    <source>
        <dbReference type="Proteomes" id="UP001164761"/>
    </source>
</evidence>
<dbReference type="InterPro" id="IPR050312">
    <property type="entry name" value="IolE/XylAMocC-like"/>
</dbReference>
<reference evidence="2" key="1">
    <citation type="submission" date="2022-08" db="EMBL/GenBank/DDBJ databases">
        <title>Alicyclobacillus fastidiosus DSM 17978, complete genome.</title>
        <authorList>
            <person name="Wang Q."/>
            <person name="Cai R."/>
            <person name="Wang Z."/>
        </authorList>
    </citation>
    <scope>NUCLEOTIDE SEQUENCE</scope>
    <source>
        <strain evidence="2">DSM 17978</strain>
    </source>
</reference>
<dbReference type="Gene3D" id="3.20.20.150">
    <property type="entry name" value="Divalent-metal-dependent TIM barrel enzymes"/>
    <property type="match status" value="1"/>
</dbReference>
<dbReference type="InterPro" id="IPR036237">
    <property type="entry name" value="Xyl_isomerase-like_sf"/>
</dbReference>
<organism evidence="2 3">
    <name type="scientific">Alicyclobacillus fastidiosus</name>
    <dbReference type="NCBI Taxonomy" id="392011"/>
    <lineage>
        <taxon>Bacteria</taxon>
        <taxon>Bacillati</taxon>
        <taxon>Bacillota</taxon>
        <taxon>Bacilli</taxon>
        <taxon>Bacillales</taxon>
        <taxon>Alicyclobacillaceae</taxon>
        <taxon>Alicyclobacillus</taxon>
    </lineage>
</organism>
<evidence type="ECO:0000313" key="2">
    <source>
        <dbReference type="EMBL" id="WAH40610.1"/>
    </source>
</evidence>
<keyword evidence="3" id="KW-1185">Reference proteome</keyword>
<feature type="domain" description="Xylose isomerase-like TIM barrel" evidence="1">
    <location>
        <begin position="22"/>
        <end position="263"/>
    </location>
</feature>
<gene>
    <name evidence="2" type="ORF">NZD89_20170</name>
</gene>
<evidence type="ECO:0000259" key="1">
    <source>
        <dbReference type="Pfam" id="PF01261"/>
    </source>
</evidence>
<name>A0ABY6ZEP3_9BACL</name>
<accession>A0ABY6ZEP3</accession>
<protein>
    <submittedName>
        <fullName evidence="2">Sugar phosphate isomerase/epimerase</fullName>
    </submittedName>
</protein>
<dbReference type="Pfam" id="PF01261">
    <property type="entry name" value="AP_endonuc_2"/>
    <property type="match status" value="1"/>
</dbReference>
<dbReference type="GO" id="GO:0016853">
    <property type="term" value="F:isomerase activity"/>
    <property type="evidence" value="ECO:0007669"/>
    <property type="project" value="UniProtKB-KW"/>
</dbReference>
<dbReference type="SUPFAM" id="SSF51658">
    <property type="entry name" value="Xylose isomerase-like"/>
    <property type="match status" value="1"/>
</dbReference>
<sequence length="290" mass="33117">MILSRLGIITDEVSDNFEEALEWANSHHLTHVELRTINRKNITCLSDEDIEYVLSLLQKRRLQVSCIASPVFKCSLNPERPVLRGDTFGSNDEDTANHFNKLRRVIRLAKQMNCKYIRVFSFWREERPQDYTSEIVKYLRCAAEIAQENGVVLLLENEPTCNGGFAEEVAMLVRTVNSPALRVLWDPGNEVYGGRQAYPEGYKFVKDLISHVHLKDVGHDREQHVQCLPIGRGLVPYVEHLIALQEHGYSGLFTLETHYVPSNGTRKHGSELALEGIIGIDKHITSWQSH</sequence>
<dbReference type="PANTHER" id="PTHR12110">
    <property type="entry name" value="HYDROXYPYRUVATE ISOMERASE"/>
    <property type="match status" value="1"/>
</dbReference>
<dbReference type="PANTHER" id="PTHR12110:SF41">
    <property type="entry name" value="INOSOSE DEHYDRATASE"/>
    <property type="match status" value="1"/>
</dbReference>
<proteinExistence type="predicted"/>
<dbReference type="InterPro" id="IPR013022">
    <property type="entry name" value="Xyl_isomerase-like_TIM-brl"/>
</dbReference>
<dbReference type="EMBL" id="CP104067">
    <property type="protein sequence ID" value="WAH40610.1"/>
    <property type="molecule type" value="Genomic_DNA"/>
</dbReference>
<dbReference type="Proteomes" id="UP001164761">
    <property type="component" value="Chromosome"/>
</dbReference>